<evidence type="ECO:0000259" key="1">
    <source>
        <dbReference type="PROSITE" id="PS50011"/>
    </source>
</evidence>
<gene>
    <name evidence="2" type="ORF">CC80DRAFT_556621</name>
</gene>
<dbReference type="GO" id="GO:0004672">
    <property type="term" value="F:protein kinase activity"/>
    <property type="evidence" value="ECO:0007669"/>
    <property type="project" value="InterPro"/>
</dbReference>
<name>A0A6A5T7I7_9PLEO</name>
<dbReference type="Gene3D" id="3.30.200.20">
    <property type="entry name" value="Phosphorylase Kinase, domain 1"/>
    <property type="match status" value="1"/>
</dbReference>
<sequence>MTRKTLELPLGLSASDIIGGGTSGLALLIPHTQMVIKISHDDPDERERCEREAIIYERLRESNIPGSSSLLLGYSGRSECGGWILLEYAQNKTIRRYLSIPDNQPASTILISRWAQQSAIALRFVHANNIAHGDVSCDNFFLDEHLNLRLGDFTSSSLGLETCLEQDDIFEFGLAVYEMSTGIQLFKGLYLCPDEKREKIKHDGLPDLTQLPVTGLAGTIAKCLQSHYNNVGEVFHDIENASQK</sequence>
<feature type="domain" description="Protein kinase" evidence="1">
    <location>
        <begin position="12"/>
        <end position="244"/>
    </location>
</feature>
<dbReference type="EMBL" id="ML977075">
    <property type="protein sequence ID" value="KAF1948148.1"/>
    <property type="molecule type" value="Genomic_DNA"/>
</dbReference>
<dbReference type="PANTHER" id="PTHR24362:SF309">
    <property type="entry name" value="PROTEIN KINASE DOMAIN-CONTAINING PROTEIN"/>
    <property type="match status" value="1"/>
</dbReference>
<evidence type="ECO:0000313" key="3">
    <source>
        <dbReference type="Proteomes" id="UP000800035"/>
    </source>
</evidence>
<dbReference type="SMART" id="SM00220">
    <property type="entry name" value="S_TKc"/>
    <property type="match status" value="1"/>
</dbReference>
<dbReference type="Gene3D" id="1.10.510.10">
    <property type="entry name" value="Transferase(Phosphotransferase) domain 1"/>
    <property type="match status" value="1"/>
</dbReference>
<dbReference type="Pfam" id="PF00069">
    <property type="entry name" value="Pkinase"/>
    <property type="match status" value="1"/>
</dbReference>
<dbReference type="InterPro" id="IPR000719">
    <property type="entry name" value="Prot_kinase_dom"/>
</dbReference>
<reference evidence="2" key="1">
    <citation type="journal article" date="2020" name="Stud. Mycol.">
        <title>101 Dothideomycetes genomes: a test case for predicting lifestyles and emergence of pathogens.</title>
        <authorList>
            <person name="Haridas S."/>
            <person name="Albert R."/>
            <person name="Binder M."/>
            <person name="Bloem J."/>
            <person name="Labutti K."/>
            <person name="Salamov A."/>
            <person name="Andreopoulos B."/>
            <person name="Baker S."/>
            <person name="Barry K."/>
            <person name="Bills G."/>
            <person name="Bluhm B."/>
            <person name="Cannon C."/>
            <person name="Castanera R."/>
            <person name="Culley D."/>
            <person name="Daum C."/>
            <person name="Ezra D."/>
            <person name="Gonzalez J."/>
            <person name="Henrissat B."/>
            <person name="Kuo A."/>
            <person name="Liang C."/>
            <person name="Lipzen A."/>
            <person name="Lutzoni F."/>
            <person name="Magnuson J."/>
            <person name="Mondo S."/>
            <person name="Nolan M."/>
            <person name="Ohm R."/>
            <person name="Pangilinan J."/>
            <person name="Park H.-J."/>
            <person name="Ramirez L."/>
            <person name="Alfaro M."/>
            <person name="Sun H."/>
            <person name="Tritt A."/>
            <person name="Yoshinaga Y."/>
            <person name="Zwiers L.-H."/>
            <person name="Turgeon B."/>
            <person name="Goodwin S."/>
            <person name="Spatafora J."/>
            <person name="Crous P."/>
            <person name="Grigoriev I."/>
        </authorList>
    </citation>
    <scope>NUCLEOTIDE SEQUENCE</scope>
    <source>
        <strain evidence="2">CBS 675.92</strain>
    </source>
</reference>
<dbReference type="InterPro" id="IPR011009">
    <property type="entry name" value="Kinase-like_dom_sf"/>
</dbReference>
<dbReference type="AlphaFoldDB" id="A0A6A5T7I7"/>
<keyword evidence="2" id="KW-0808">Transferase</keyword>
<protein>
    <submittedName>
        <fullName evidence="2">Kinase-like protein</fullName>
    </submittedName>
</protein>
<dbReference type="OrthoDB" id="1668230at2759"/>
<proteinExistence type="predicted"/>
<dbReference type="SUPFAM" id="SSF56112">
    <property type="entry name" value="Protein kinase-like (PK-like)"/>
    <property type="match status" value="1"/>
</dbReference>
<dbReference type="PANTHER" id="PTHR24362">
    <property type="entry name" value="SERINE/THREONINE-PROTEIN KINASE NEK"/>
    <property type="match status" value="1"/>
</dbReference>
<keyword evidence="3" id="KW-1185">Reference proteome</keyword>
<keyword evidence="2" id="KW-0418">Kinase</keyword>
<accession>A0A6A5T7I7</accession>
<dbReference type="PROSITE" id="PS50011">
    <property type="entry name" value="PROTEIN_KINASE_DOM"/>
    <property type="match status" value="1"/>
</dbReference>
<dbReference type="GO" id="GO:0005524">
    <property type="term" value="F:ATP binding"/>
    <property type="evidence" value="ECO:0007669"/>
    <property type="project" value="InterPro"/>
</dbReference>
<evidence type="ECO:0000313" key="2">
    <source>
        <dbReference type="EMBL" id="KAF1948148.1"/>
    </source>
</evidence>
<dbReference type="Proteomes" id="UP000800035">
    <property type="component" value="Unassembled WGS sequence"/>
</dbReference>
<organism evidence="2 3">
    <name type="scientific">Byssothecium circinans</name>
    <dbReference type="NCBI Taxonomy" id="147558"/>
    <lineage>
        <taxon>Eukaryota</taxon>
        <taxon>Fungi</taxon>
        <taxon>Dikarya</taxon>
        <taxon>Ascomycota</taxon>
        <taxon>Pezizomycotina</taxon>
        <taxon>Dothideomycetes</taxon>
        <taxon>Pleosporomycetidae</taxon>
        <taxon>Pleosporales</taxon>
        <taxon>Massarineae</taxon>
        <taxon>Massarinaceae</taxon>
        <taxon>Byssothecium</taxon>
    </lineage>
</organism>